<evidence type="ECO:0000256" key="4">
    <source>
        <dbReference type="ARBA" id="ARBA00023136"/>
    </source>
</evidence>
<evidence type="ECO:0000313" key="6">
    <source>
        <dbReference type="EMBL" id="MCV2366525.1"/>
    </source>
</evidence>
<feature type="transmembrane region" description="Helical" evidence="5">
    <location>
        <begin position="83"/>
        <end position="107"/>
    </location>
</feature>
<feature type="transmembrane region" description="Helical" evidence="5">
    <location>
        <begin position="54"/>
        <end position="76"/>
    </location>
</feature>
<sequence length="149" mass="16530">MSFLNRIISPARFGPDLLRLVLCAIVFVHGIYRYDEGSLPIMGKLLELSGFPKGSGYFLACLVNLVETFGALFLALRIMVWPLCAAFSVIYFTGIVIFHAQAGFFVVGPGTDGWEYSAMLITCFVVVAWDNRHYRFWPFGQSGAMAAAQ</sequence>
<dbReference type="EMBL" id="JAJIRN010000001">
    <property type="protein sequence ID" value="MCV2366525.1"/>
    <property type="molecule type" value="Genomic_DNA"/>
</dbReference>
<feature type="transmembrane region" description="Helical" evidence="5">
    <location>
        <begin position="113"/>
        <end position="129"/>
    </location>
</feature>
<gene>
    <name evidence="6" type="ORF">LNV07_00205</name>
</gene>
<dbReference type="Proteomes" id="UP001209701">
    <property type="component" value="Unassembled WGS sequence"/>
</dbReference>
<accession>A0ABT2Y8W4</accession>
<keyword evidence="4 5" id="KW-0472">Membrane</keyword>
<reference evidence="6 7" key="1">
    <citation type="submission" date="2021-11" db="EMBL/GenBank/DDBJ databases">
        <authorList>
            <person name="Liang Q."/>
            <person name="Mou H."/>
            <person name="Liu Z."/>
        </authorList>
    </citation>
    <scope>NUCLEOTIDE SEQUENCE [LARGE SCALE GENOMIC DNA]</scope>
    <source>
        <strain evidence="6 7">CHU3</strain>
    </source>
</reference>
<dbReference type="InterPro" id="IPR032808">
    <property type="entry name" value="DoxX"/>
</dbReference>
<evidence type="ECO:0000256" key="2">
    <source>
        <dbReference type="ARBA" id="ARBA00022692"/>
    </source>
</evidence>
<organism evidence="6 7">
    <name type="scientific">Roseateles oligotrophus</name>
    <dbReference type="NCBI Taxonomy" id="1769250"/>
    <lineage>
        <taxon>Bacteria</taxon>
        <taxon>Pseudomonadati</taxon>
        <taxon>Pseudomonadota</taxon>
        <taxon>Betaproteobacteria</taxon>
        <taxon>Burkholderiales</taxon>
        <taxon>Sphaerotilaceae</taxon>
        <taxon>Roseateles</taxon>
    </lineage>
</organism>
<evidence type="ECO:0000256" key="3">
    <source>
        <dbReference type="ARBA" id="ARBA00022989"/>
    </source>
</evidence>
<evidence type="ECO:0000313" key="7">
    <source>
        <dbReference type="Proteomes" id="UP001209701"/>
    </source>
</evidence>
<proteinExistence type="predicted"/>
<evidence type="ECO:0000256" key="1">
    <source>
        <dbReference type="ARBA" id="ARBA00004141"/>
    </source>
</evidence>
<protein>
    <submittedName>
        <fullName evidence="6">DoxX family protein</fullName>
    </submittedName>
</protein>
<keyword evidence="3 5" id="KW-1133">Transmembrane helix</keyword>
<name>A0ABT2Y8W4_9BURK</name>
<dbReference type="Pfam" id="PF07681">
    <property type="entry name" value="DoxX"/>
    <property type="match status" value="1"/>
</dbReference>
<evidence type="ECO:0000256" key="5">
    <source>
        <dbReference type="SAM" id="Phobius"/>
    </source>
</evidence>
<comment type="caution">
    <text evidence="6">The sequence shown here is derived from an EMBL/GenBank/DDBJ whole genome shotgun (WGS) entry which is preliminary data.</text>
</comment>
<feature type="transmembrane region" description="Helical" evidence="5">
    <location>
        <begin position="16"/>
        <end position="34"/>
    </location>
</feature>
<keyword evidence="7" id="KW-1185">Reference proteome</keyword>
<keyword evidence="2 5" id="KW-0812">Transmembrane</keyword>
<dbReference type="RefSeq" id="WP_263569166.1">
    <property type="nucleotide sequence ID" value="NZ_JAJIRN010000001.1"/>
</dbReference>
<comment type="subcellular location">
    <subcellularLocation>
        <location evidence="1">Membrane</location>
        <topology evidence="1">Multi-pass membrane protein</topology>
    </subcellularLocation>
</comment>